<dbReference type="EMBL" id="OX365758">
    <property type="protein sequence ID" value="CAI4037293.1"/>
    <property type="molecule type" value="Genomic_DNA"/>
</dbReference>
<dbReference type="SMART" id="SM00028">
    <property type="entry name" value="TPR"/>
    <property type="match status" value="3"/>
</dbReference>
<dbReference type="RefSeq" id="XP_056080410.1">
    <property type="nucleotide sequence ID" value="XM_056222997.1"/>
</dbReference>
<evidence type="ECO:0000256" key="2">
    <source>
        <dbReference type="ARBA" id="ARBA00022664"/>
    </source>
</evidence>
<reference evidence="8" key="1">
    <citation type="submission" date="2022-10" db="EMBL/GenBank/DDBJ databases">
        <authorList>
            <person name="Byrne P K."/>
        </authorList>
    </citation>
    <scope>NUCLEOTIDE SEQUENCE</scope>
    <source>
        <strain evidence="8">IFO1815</strain>
    </source>
</reference>
<evidence type="ECO:0000256" key="6">
    <source>
        <dbReference type="SAM" id="MobiDB-lite"/>
    </source>
</evidence>
<keyword evidence="4" id="KW-0508">mRNA splicing</keyword>
<keyword evidence="9" id="KW-1185">Reference proteome</keyword>
<evidence type="ECO:0000256" key="4">
    <source>
        <dbReference type="ARBA" id="ARBA00023187"/>
    </source>
</evidence>
<feature type="compositionally biased region" description="Basic and acidic residues" evidence="6">
    <location>
        <begin position="28"/>
        <end position="51"/>
    </location>
</feature>
<dbReference type="InterPro" id="IPR003107">
    <property type="entry name" value="HAT"/>
</dbReference>
<organism evidence="8 9">
    <name type="scientific">Saccharomyces mikatae IFO 1815</name>
    <dbReference type="NCBI Taxonomy" id="226126"/>
    <lineage>
        <taxon>Eukaryota</taxon>
        <taxon>Fungi</taxon>
        <taxon>Dikarya</taxon>
        <taxon>Ascomycota</taxon>
        <taxon>Saccharomycotina</taxon>
        <taxon>Saccharomycetes</taxon>
        <taxon>Saccharomycetales</taxon>
        <taxon>Saccharomycetaceae</taxon>
        <taxon>Saccharomyces</taxon>
    </lineage>
</organism>
<feature type="region of interest" description="Disordered" evidence="6">
    <location>
        <begin position="78"/>
        <end position="97"/>
    </location>
</feature>
<accession>A0AA35NFU5</accession>
<dbReference type="InterPro" id="IPR010491">
    <property type="entry name" value="PRP1_N"/>
</dbReference>
<evidence type="ECO:0000256" key="3">
    <source>
        <dbReference type="ARBA" id="ARBA00022737"/>
    </source>
</evidence>
<dbReference type="GO" id="GO:0071013">
    <property type="term" value="C:catalytic step 2 spliceosome"/>
    <property type="evidence" value="ECO:0007669"/>
    <property type="project" value="TreeGrafter"/>
</dbReference>
<evidence type="ECO:0000259" key="7">
    <source>
        <dbReference type="Pfam" id="PF06424"/>
    </source>
</evidence>
<keyword evidence="2" id="KW-0507">mRNA processing</keyword>
<protein>
    <recommendedName>
        <fullName evidence="7">PRP1 splicing factor N-terminal domain-containing protein</fullName>
    </recommendedName>
</protein>
<dbReference type="InterPro" id="IPR045075">
    <property type="entry name" value="Syf1-like"/>
</dbReference>
<dbReference type="SUPFAM" id="SSF48452">
    <property type="entry name" value="TPR-like"/>
    <property type="match status" value="3"/>
</dbReference>
<dbReference type="GO" id="GO:0000244">
    <property type="term" value="P:spliceosomal tri-snRNP complex assembly"/>
    <property type="evidence" value="ECO:0007669"/>
    <property type="project" value="TreeGrafter"/>
</dbReference>
<keyword evidence="5" id="KW-0539">Nucleus</keyword>
<feature type="domain" description="PRP1 splicing factor N-terminal" evidence="7">
    <location>
        <begin position="11"/>
        <end position="131"/>
    </location>
</feature>
<sequence length="900" mass="104706">MEKPSFLDQEPPAGYIPGIGRGATGFSTREKQATNTDDRSRRIPKRYRESVNHSYQSHSEDEENKEAENVFKTLESKLAQRKKKRVNENNDDKPADTSIVKRQFADLKESLAVVTENEWMNIPDATDFTRRNKRNRVQEQLVRKTYAAPDSLIPGNVDLNKLTEEREKLLISQIDVNIAQLKNTSGHIQVNKSNAATDALSYLKDLENDRAKSLSDATLEDLQKMRTILKSYRNADPTNPQGWIASARLEEKARKISVAKRIIEKGCQECPKSSDIWLENIRLHESDIHYCKTLVATAIKFNPASAHLWFKAVDLESTTANKYRVVRKALQELPRDEGLWKLAVGFETDKAQAVKMLEKATQFVPQSMDLLTAYINLQSYHDAKMTLNSFRKVLPQEPEIWIKAALLEERNNPDIAVDRLTRLLKNGLLELFKNGYKRNLSGWFNRAEALNDEPNSHLTSQAIVNAVLDFFKERDEHESELDNIDQTLEKLPNTMVRIFVLQKLIQWNPCDVALWSKLKIAAESYHKIEELLTFFQELLFHSKNSDDIRASIKENSPDLFMMYIFEYWKSHKGNARQTLIIIDQIISFVPDNLDMRFFKMKLLGHSSQFSELENFFHKTFMAFRDCKMNGIERLYYKYVDFLWYQGSNQKAIEFLNEKCLTKFPKCHKFFLQLGQVYHYMGNIEMSRQSYLSGTRIVPNCSLLWISLSKIDEIDLRNPVRARSILDRGLSKNPDDALLHIGKIQMEMRLGNLDQAALLTTQALQKFPNNALLWVEQIKLLKHANRSSSKKTIFHDALKKTQNDHRVLLEIGLSFYAEAQYQISLKWLERALRKSPVYGDTWVWLFRTYARLDKDPIDLYKMFDQYEPIDGPEWKATAKSVKFRYCTPREILLRLIDKKIE</sequence>
<dbReference type="PANTHER" id="PTHR11246">
    <property type="entry name" value="PRE-MRNA SPLICING FACTOR"/>
    <property type="match status" value="1"/>
</dbReference>
<evidence type="ECO:0000256" key="1">
    <source>
        <dbReference type="ARBA" id="ARBA00004123"/>
    </source>
</evidence>
<dbReference type="Pfam" id="PF13432">
    <property type="entry name" value="TPR_16"/>
    <property type="match status" value="1"/>
</dbReference>
<evidence type="ECO:0000313" key="8">
    <source>
        <dbReference type="EMBL" id="CAI4037293.1"/>
    </source>
</evidence>
<dbReference type="PANTHER" id="PTHR11246:SF1">
    <property type="entry name" value="PRE-MRNA-PROCESSING FACTOR 6"/>
    <property type="match status" value="1"/>
</dbReference>
<proteinExistence type="predicted"/>
<dbReference type="Gene3D" id="1.25.40.10">
    <property type="entry name" value="Tetratricopeptide repeat domain"/>
    <property type="match status" value="3"/>
</dbReference>
<dbReference type="InterPro" id="IPR019734">
    <property type="entry name" value="TPR_rpt"/>
</dbReference>
<name>A0AA35NFU5_SACMI</name>
<dbReference type="GO" id="GO:0046540">
    <property type="term" value="C:U4/U6 x U5 tri-snRNP complex"/>
    <property type="evidence" value="ECO:0007669"/>
    <property type="project" value="TreeGrafter"/>
</dbReference>
<keyword evidence="3" id="KW-0677">Repeat</keyword>
<dbReference type="AlphaFoldDB" id="A0AA35NFU5"/>
<dbReference type="InterPro" id="IPR011990">
    <property type="entry name" value="TPR-like_helical_dom_sf"/>
</dbReference>
<evidence type="ECO:0000313" key="9">
    <source>
        <dbReference type="Proteomes" id="UP001161438"/>
    </source>
</evidence>
<dbReference type="Pfam" id="PF06424">
    <property type="entry name" value="PRP1_N"/>
    <property type="match status" value="1"/>
</dbReference>
<dbReference type="SMART" id="SM00386">
    <property type="entry name" value="HAT"/>
    <property type="match status" value="6"/>
</dbReference>
<feature type="compositionally biased region" description="Basic and acidic residues" evidence="6">
    <location>
        <begin position="86"/>
        <end position="95"/>
    </location>
</feature>
<evidence type="ECO:0000256" key="5">
    <source>
        <dbReference type="ARBA" id="ARBA00023242"/>
    </source>
</evidence>
<dbReference type="Proteomes" id="UP001161438">
    <property type="component" value="Chromosome 2"/>
</dbReference>
<dbReference type="GeneID" id="80916506"/>
<gene>
    <name evidence="8" type="primary">SMKI02G1620</name>
    <name evidence="8" type="ORF">SMKI_02G1620</name>
</gene>
<feature type="region of interest" description="Disordered" evidence="6">
    <location>
        <begin position="1"/>
        <end position="67"/>
    </location>
</feature>
<comment type="subcellular location">
    <subcellularLocation>
        <location evidence="1">Nucleus</location>
    </subcellularLocation>
</comment>